<organism evidence="1 2">
    <name type="scientific">Hyalomma asiaticum</name>
    <name type="common">Tick</name>
    <dbReference type="NCBI Taxonomy" id="266040"/>
    <lineage>
        <taxon>Eukaryota</taxon>
        <taxon>Metazoa</taxon>
        <taxon>Ecdysozoa</taxon>
        <taxon>Arthropoda</taxon>
        <taxon>Chelicerata</taxon>
        <taxon>Arachnida</taxon>
        <taxon>Acari</taxon>
        <taxon>Parasitiformes</taxon>
        <taxon>Ixodida</taxon>
        <taxon>Ixodoidea</taxon>
        <taxon>Ixodidae</taxon>
        <taxon>Hyalomminae</taxon>
        <taxon>Hyalomma</taxon>
    </lineage>
</organism>
<name>A0ACB7T1I7_HYAAI</name>
<dbReference type="Proteomes" id="UP000821845">
    <property type="component" value="Chromosome 11"/>
</dbReference>
<keyword evidence="2" id="KW-1185">Reference proteome</keyword>
<protein>
    <submittedName>
        <fullName evidence="1">Uncharacterized protein</fullName>
    </submittedName>
</protein>
<evidence type="ECO:0000313" key="2">
    <source>
        <dbReference type="Proteomes" id="UP000821845"/>
    </source>
</evidence>
<dbReference type="EMBL" id="CM023491">
    <property type="protein sequence ID" value="KAH6940793.1"/>
    <property type="molecule type" value="Genomic_DNA"/>
</dbReference>
<sequence length="188" mass="21125">MPLGAKDALKWTLGLSSLDVDGLMTTLCDVEALINSRPLTHVEDDPNELPPLLLTFCWESESSPCRRAALQKRIDLGGLTSSLPEAYQCGTIRMGDTVIVHEENTCPTFWKLGRVLSLHPGQDGFVRACSVRLATGRVVNRPVQKLYALEQLDIHCYTRRCFDPRRRTLKNKDTRNGLKLSDQALEEF</sequence>
<proteinExistence type="predicted"/>
<accession>A0ACB7T1I7</accession>
<evidence type="ECO:0000313" key="1">
    <source>
        <dbReference type="EMBL" id="KAH6940793.1"/>
    </source>
</evidence>
<gene>
    <name evidence="1" type="ORF">HPB50_006833</name>
</gene>
<comment type="caution">
    <text evidence="1">The sequence shown here is derived from an EMBL/GenBank/DDBJ whole genome shotgun (WGS) entry which is preliminary data.</text>
</comment>
<reference evidence="1" key="1">
    <citation type="submission" date="2020-05" db="EMBL/GenBank/DDBJ databases">
        <title>Large-scale comparative analyses of tick genomes elucidate their genetic diversity and vector capacities.</title>
        <authorList>
            <person name="Jia N."/>
            <person name="Wang J."/>
            <person name="Shi W."/>
            <person name="Du L."/>
            <person name="Sun Y."/>
            <person name="Zhan W."/>
            <person name="Jiang J."/>
            <person name="Wang Q."/>
            <person name="Zhang B."/>
            <person name="Ji P."/>
            <person name="Sakyi L.B."/>
            <person name="Cui X."/>
            <person name="Yuan T."/>
            <person name="Jiang B."/>
            <person name="Yang W."/>
            <person name="Lam T.T.-Y."/>
            <person name="Chang Q."/>
            <person name="Ding S."/>
            <person name="Wang X."/>
            <person name="Zhu J."/>
            <person name="Ruan X."/>
            <person name="Zhao L."/>
            <person name="Wei J."/>
            <person name="Que T."/>
            <person name="Du C."/>
            <person name="Cheng J."/>
            <person name="Dai P."/>
            <person name="Han X."/>
            <person name="Huang E."/>
            <person name="Gao Y."/>
            <person name="Liu J."/>
            <person name="Shao H."/>
            <person name="Ye R."/>
            <person name="Li L."/>
            <person name="Wei W."/>
            <person name="Wang X."/>
            <person name="Wang C."/>
            <person name="Yang T."/>
            <person name="Huo Q."/>
            <person name="Li W."/>
            <person name="Guo W."/>
            <person name="Chen H."/>
            <person name="Zhou L."/>
            <person name="Ni X."/>
            <person name="Tian J."/>
            <person name="Zhou Y."/>
            <person name="Sheng Y."/>
            <person name="Liu T."/>
            <person name="Pan Y."/>
            <person name="Xia L."/>
            <person name="Li J."/>
            <person name="Zhao F."/>
            <person name="Cao W."/>
        </authorList>
    </citation>
    <scope>NUCLEOTIDE SEQUENCE</scope>
    <source>
        <strain evidence="1">Hyas-2018</strain>
    </source>
</reference>